<evidence type="ECO:0000313" key="2">
    <source>
        <dbReference type="Proteomes" id="UP000176645"/>
    </source>
</evidence>
<dbReference type="EMBL" id="MHCU01000066">
    <property type="protein sequence ID" value="OGY26575.1"/>
    <property type="molecule type" value="Genomic_DNA"/>
</dbReference>
<comment type="caution">
    <text evidence="1">The sequence shown here is derived from an EMBL/GenBank/DDBJ whole genome shotgun (WGS) entry which is preliminary data.</text>
</comment>
<dbReference type="Proteomes" id="UP000176645">
    <property type="component" value="Unassembled WGS sequence"/>
</dbReference>
<organism evidence="1 2">
    <name type="scientific">Candidatus Woykebacteria bacterium RBG_19FT_COMBO_43_10</name>
    <dbReference type="NCBI Taxonomy" id="1802598"/>
    <lineage>
        <taxon>Bacteria</taxon>
        <taxon>Candidatus Woykeibacteriota</taxon>
    </lineage>
</organism>
<gene>
    <name evidence="1" type="ORF">A2Z42_04845</name>
</gene>
<dbReference type="AlphaFoldDB" id="A0A1G1WFV4"/>
<name>A0A1G1WFV4_9BACT</name>
<accession>A0A1G1WFV4</accession>
<reference evidence="1 2" key="1">
    <citation type="journal article" date="2016" name="Nat. Commun.">
        <title>Thousands of microbial genomes shed light on interconnected biogeochemical processes in an aquifer system.</title>
        <authorList>
            <person name="Anantharaman K."/>
            <person name="Brown C.T."/>
            <person name="Hug L.A."/>
            <person name="Sharon I."/>
            <person name="Castelle C.J."/>
            <person name="Probst A.J."/>
            <person name="Thomas B.C."/>
            <person name="Singh A."/>
            <person name="Wilkins M.J."/>
            <person name="Karaoz U."/>
            <person name="Brodie E.L."/>
            <person name="Williams K.H."/>
            <person name="Hubbard S.S."/>
            <person name="Banfield J.F."/>
        </authorList>
    </citation>
    <scope>NUCLEOTIDE SEQUENCE [LARGE SCALE GENOMIC DNA]</scope>
</reference>
<sequence>MLSSWYCPDCDRGGEIDHGEDAQAAFLFRAVKKLHEAVSPDCSNRYIPIHSPLNLFDPYRGLTIKKGNGYDY</sequence>
<protein>
    <submittedName>
        <fullName evidence="1">Uncharacterized protein</fullName>
    </submittedName>
</protein>
<proteinExistence type="predicted"/>
<evidence type="ECO:0000313" key="1">
    <source>
        <dbReference type="EMBL" id="OGY26575.1"/>
    </source>
</evidence>